<dbReference type="OrthoDB" id="5464at2759"/>
<evidence type="ECO:0000313" key="8">
    <source>
        <dbReference type="EMBL" id="OLQ04354.1"/>
    </source>
</evidence>
<dbReference type="SUPFAM" id="SSF51730">
    <property type="entry name" value="FAD-linked oxidoreductase"/>
    <property type="match status" value="1"/>
</dbReference>
<evidence type="ECO:0000313" key="9">
    <source>
        <dbReference type="Proteomes" id="UP000186817"/>
    </source>
</evidence>
<evidence type="ECO:0000256" key="1">
    <source>
        <dbReference type="ARBA" id="ARBA00005869"/>
    </source>
</evidence>
<dbReference type="EMBL" id="LSRX01000213">
    <property type="protein sequence ID" value="OLQ04354.1"/>
    <property type="molecule type" value="Genomic_DNA"/>
</dbReference>
<name>A0A1Q9EA82_SYMMI</name>
<accession>A0A1Q9EA82</accession>
<evidence type="ECO:0000256" key="2">
    <source>
        <dbReference type="ARBA" id="ARBA00012695"/>
    </source>
</evidence>
<proteinExistence type="inferred from homology"/>
<dbReference type="PROSITE" id="PS00018">
    <property type="entry name" value="EF_HAND_1"/>
    <property type="match status" value="1"/>
</dbReference>
<evidence type="ECO:0000256" key="5">
    <source>
        <dbReference type="ARBA" id="ARBA00023062"/>
    </source>
</evidence>
<dbReference type="InterPro" id="IPR018247">
    <property type="entry name" value="EF_Hand_1_Ca_BS"/>
</dbReference>
<dbReference type="InterPro" id="IPR002048">
    <property type="entry name" value="EF_hand_dom"/>
</dbReference>
<dbReference type="InterPro" id="IPR029041">
    <property type="entry name" value="FAD-linked_oxidoreductase-like"/>
</dbReference>
<sequence length="2734" mass="301675">MRRGAAIHNPKDLCGTLSHTQCARHHMWSAHGSSGVRGQTRRHARRKRYRGSLEVADNCNVFFWENGRVVQVVRCSDGQVLREIDTGQTFRRCFHRLANVKNKLFVCLNDCIKVWEYDSSREPVTLPDAKHPGLLSRVGRPLELLVHRQRLILVESSCCLLWHTETLEFICCIEHDDIGTSFGRKSSTTETERSQGACDPLEVQWMGDLLVTWRHAAPHAGHAAADPVQVHRQGRTLSRVQELVEELHPGADYEVVSQPPASRAGFSAPLPAEPVLPIGASPASSAPVASPAAGYTGAEGSEVHRFAITEEERREIARSIGAFFRRCLDGLSRGTSGRDRNPLQSRCYVVVADYKGQRFNPPLLFDQFSPVKELCKWPAFPCQLDRAMSGSSDESADAPDAPRPPGLSYVTVGRRTNFDYEVGFLTVGEPTARRSIAIILVTEFEDRVVVALPQKAWNKTVAKRVMQPGPFTKALQVEVTRAASLEARDQAGAGTMKIWVGLLNRAIAEQVVFDSESGPDIVFVNPQGEACLPYAEALARVANEHFAFWSPNEGSDDRIAALERSVRELASTVQSLVPKAPMESRPKAKPAAATSKLRDEPGSVPGTPVPRGAAKGFSGLDPAVVQAAVQSGISPGELQEVKRMLGHQGGRLHDFPQGGAGAGLSPRGSQAEAYEELDGELADATAAEPSGTPIETALITLTSIVKELAGKRKAEKEKTWDTVLEGLEGFPSVDGSSSSSSGSRSKAAALRALKSSLRLHPEQIYESVEALMEEDLLNRRSSGGLSGSVASARSWLEHRSRLGPYANSIRLGWAIAGIWDCLREQKYQEARARAALAIAALDQQSLDTGSWLIAQEVMLEPPPPLSTFTARRVQQLDPLESFHSKLLDPRMADLLLHRVKEVEGYMEAKKKLGKARVSDPPRGGEEAPTSAADPKGRKGKEGKPDKRVALACLSLAMPAAPRTAVFFAPGWRDNPTDCNSLLASLCAASVWSPAAQLAYQPGWALSPSVFLGCVLTSVDFFTNSRLRGMRAAQPALARGWARVLDAVQAWNSYGAVDAGSMGRAAGKFEKVEEQIAALELTALQHGETEAASQRAPSLALAKDVEVSRLSFPPAPAFDPSSLFDRELRRLYLHPEAFCLHPDEVPGDPPRVKVRTSDRRARLDLLAALDAQHMLAMFPGEAACDRRSAGMFCIPKSLDRDRLILDARLSLGVVIDDLLVLERTLRNECVATRGSGSRAVIAKIQAAYAQAPLPRHEGKGFLCESEVEVWGAQLNGDAGWVRPNWNRLVPLVHITLAALRLPLMSVSLLEILSGCWVASLSFRRRLLCLLFEVYRAQRGREREDLFRPSVELRAELFCLACLAPLVRTDLRALPATTFVATDASDDLGAGVCCEISETLAGELLRHSLTKGLWNRLLRPSDALLHAKGFLAPDEAGRFELLDAFLAEQGLDPLKLQGLSELESSFALRAEPDPGPRAKAEAGAEERGGIELARGGHEHLVLRGRSKQRGLSWTRLSEDFPKGACSLLASAIGLGVSRPDAAVSSVVRDEAARIGEAKNPGPAAKRKPRTGSLFDVELVEPSTAKLRLSVWEVFKGWLHEKLAASTVIKLFSCPPLLALVLRDYGEELYKTGFPLGYYRQLLAHSQRVYPLVKPHLGIAWEMVSRWEELQPVCHRTPMPEILLKGLLGLALQLGWFRWAAATAAIFYGIARPGEVLRALRKHLLTPEDLLDPAHGWIYLRICKPKSRRKAAKIQHIKLGEAAVLPFLQRVWGDLRPGERLYPGSPAVYRRRWDRLLNVLGIPEGHGLTPASLRGGGAISAFHKGPFYHFLLEVDCLLLGFGETGRGSQRSLNVWTLDGEPRAFLQADSPLVQVDVARVTWVSVYTLDHFIICALDSRSVINLWDSKAGFSPIFRFYSGCEEPFDLVLTQDFMVVIQDNMSANRLDLFFWKLWLHPDFEVEGQSMESSARRQLEGRHQREASVQKSRLPAGARFAPQGGAALPAAVGTGLVAVLDLASAAAQLSGDALQRFLYKELRPNCRLIKTLSFPDVDTYFASYRNFLNVCSFHKSGQESLSVYRSSSLQKKVSFPPAKHTKFEEWIALQVHNDGTVVVYDFRPSQMAFDELPLQGPGGSVAGATGSLVPKMQSSLQKHLRVSVGPRRVMGSDVPDARDRFINKVQKLSNPCGLLVLPASCNMCDIQVHTVTRSDSLSAQFSPVMLHLVRPCLAWRTCVLKGPARVCLRAAAPLQREFRFVTTSAAAGKEAKEKSISHDFTDSTVAFESKSLWELVRAYCVFQTCAIGPIVRHCDTLYDYSLKILGARLTHLLLRKTFFEHFCAGETSQEIVPRMHELRRYNVGGILDYAAEAKDGELPEIVKPTEEVSEEEIVGAPMSSRSYDYKNEALCDANAQIFRTAVRAVRDATPDGFAAIKLSGLGNPQLLERMSTCLGEICRLYKRLSHDDEVSEPFYAIDRSFKMDFETFKTGWLKMFEGKTEAELKSMFETMDADGDGLISYLEWSSSVKLSEINELVRGCKHRGRLHRAALNEEELQLYRNMLERVRGILELAEELGVRVMIDAEWTDIQPAIDHITIFMQRIYNAGELPIVYNTYQTYLKGMPTRVQRDLQRSRREGWRFGAKLVRGAYMVSEREKALKRELESPICESYEETEENFHTSIDLILDHGEDGKGPGGAPAEVLVASHNRGSIERTIRKMAELGVSQGLAIRTFVTCPESLDRL</sequence>
<dbReference type="PANTHER" id="PTHR13914:SF0">
    <property type="entry name" value="PROLINE DEHYDROGENASE 1, MITOCHONDRIAL"/>
    <property type="match status" value="1"/>
</dbReference>
<organism evidence="8 9">
    <name type="scientific">Symbiodinium microadriaticum</name>
    <name type="common">Dinoflagellate</name>
    <name type="synonym">Zooxanthella microadriatica</name>
    <dbReference type="NCBI Taxonomy" id="2951"/>
    <lineage>
        <taxon>Eukaryota</taxon>
        <taxon>Sar</taxon>
        <taxon>Alveolata</taxon>
        <taxon>Dinophyceae</taxon>
        <taxon>Suessiales</taxon>
        <taxon>Symbiodiniaceae</taxon>
        <taxon>Symbiodinium</taxon>
    </lineage>
</organism>
<feature type="compositionally biased region" description="Basic and acidic residues" evidence="6">
    <location>
        <begin position="934"/>
        <end position="944"/>
    </location>
</feature>
<feature type="compositionally biased region" description="Basic and acidic residues" evidence="6">
    <location>
        <begin position="911"/>
        <end position="925"/>
    </location>
</feature>
<comment type="similarity">
    <text evidence="1">Belongs to the proline oxidase family.</text>
</comment>
<keyword evidence="3" id="KW-0106">Calcium</keyword>
<dbReference type="GO" id="GO:0005739">
    <property type="term" value="C:mitochondrion"/>
    <property type="evidence" value="ECO:0007669"/>
    <property type="project" value="TreeGrafter"/>
</dbReference>
<feature type="domain" description="EF-hand" evidence="7">
    <location>
        <begin position="2490"/>
        <end position="2525"/>
    </location>
</feature>
<dbReference type="CDD" id="cd00051">
    <property type="entry name" value="EFh"/>
    <property type="match status" value="1"/>
</dbReference>
<evidence type="ECO:0000256" key="3">
    <source>
        <dbReference type="ARBA" id="ARBA00022837"/>
    </source>
</evidence>
<dbReference type="EC" id="1.5.5.2" evidence="2"/>
<dbReference type="SUPFAM" id="SSF47473">
    <property type="entry name" value="EF-hand"/>
    <property type="match status" value="1"/>
</dbReference>
<dbReference type="InterPro" id="IPR002872">
    <property type="entry name" value="Proline_DH_dom"/>
</dbReference>
<dbReference type="GO" id="GO:0004657">
    <property type="term" value="F:proline dehydrogenase activity"/>
    <property type="evidence" value="ECO:0007669"/>
    <property type="project" value="UniProtKB-EC"/>
</dbReference>
<dbReference type="InterPro" id="IPR011992">
    <property type="entry name" value="EF-hand-dom_pair"/>
</dbReference>
<dbReference type="Pfam" id="PF01619">
    <property type="entry name" value="Pro_dh"/>
    <property type="match status" value="1"/>
</dbReference>
<protein>
    <recommendedName>
        <fullName evidence="2">proline dehydrogenase</fullName>
        <ecNumber evidence="2">1.5.5.2</ecNumber>
    </recommendedName>
</protein>
<dbReference type="Gene3D" id="3.20.20.220">
    <property type="match status" value="2"/>
</dbReference>
<dbReference type="PROSITE" id="PS50222">
    <property type="entry name" value="EF_HAND_2"/>
    <property type="match status" value="1"/>
</dbReference>
<evidence type="ECO:0000256" key="6">
    <source>
        <dbReference type="SAM" id="MobiDB-lite"/>
    </source>
</evidence>
<keyword evidence="4" id="KW-0560">Oxidoreductase</keyword>
<dbReference type="PANTHER" id="PTHR13914">
    <property type="entry name" value="PROLINE OXIDASE"/>
    <property type="match status" value="1"/>
</dbReference>
<dbReference type="InterPro" id="IPR015659">
    <property type="entry name" value="Proline_oxidase"/>
</dbReference>
<dbReference type="GO" id="GO:0010133">
    <property type="term" value="P:L-proline catabolic process to L-glutamate"/>
    <property type="evidence" value="ECO:0007669"/>
    <property type="project" value="TreeGrafter"/>
</dbReference>
<evidence type="ECO:0000256" key="4">
    <source>
        <dbReference type="ARBA" id="ARBA00023002"/>
    </source>
</evidence>
<gene>
    <name evidence="8" type="ORF">AK812_SmicGene12585</name>
</gene>
<comment type="caution">
    <text evidence="8">The sequence shown here is derived from an EMBL/GenBank/DDBJ whole genome shotgun (WGS) entry which is preliminary data.</text>
</comment>
<keyword evidence="5" id="KW-0642">Proline metabolism</keyword>
<dbReference type="GO" id="GO:0005509">
    <property type="term" value="F:calcium ion binding"/>
    <property type="evidence" value="ECO:0007669"/>
    <property type="project" value="InterPro"/>
</dbReference>
<dbReference type="Proteomes" id="UP000186817">
    <property type="component" value="Unassembled WGS sequence"/>
</dbReference>
<evidence type="ECO:0000259" key="7">
    <source>
        <dbReference type="PROSITE" id="PS50222"/>
    </source>
</evidence>
<dbReference type="GO" id="GO:0071949">
    <property type="term" value="F:FAD binding"/>
    <property type="evidence" value="ECO:0007669"/>
    <property type="project" value="TreeGrafter"/>
</dbReference>
<keyword evidence="9" id="KW-1185">Reference proteome</keyword>
<feature type="region of interest" description="Disordered" evidence="6">
    <location>
        <begin position="649"/>
        <end position="678"/>
    </location>
</feature>
<reference evidence="8 9" key="1">
    <citation type="submission" date="2016-02" db="EMBL/GenBank/DDBJ databases">
        <title>Genome analysis of coral dinoflagellate symbionts highlights evolutionary adaptations to a symbiotic lifestyle.</title>
        <authorList>
            <person name="Aranda M."/>
            <person name="Li Y."/>
            <person name="Liew Y.J."/>
            <person name="Baumgarten S."/>
            <person name="Simakov O."/>
            <person name="Wilson M."/>
            <person name="Piel J."/>
            <person name="Ashoor H."/>
            <person name="Bougouffa S."/>
            <person name="Bajic V.B."/>
            <person name="Ryu T."/>
            <person name="Ravasi T."/>
            <person name="Bayer T."/>
            <person name="Micklem G."/>
            <person name="Kim H."/>
            <person name="Bhak J."/>
            <person name="Lajeunesse T.C."/>
            <person name="Voolstra C.R."/>
        </authorList>
    </citation>
    <scope>NUCLEOTIDE SEQUENCE [LARGE SCALE GENOMIC DNA]</scope>
    <source>
        <strain evidence="8 9">CCMP2467</strain>
    </source>
</reference>
<feature type="region of interest" description="Disordered" evidence="6">
    <location>
        <begin position="911"/>
        <end position="944"/>
    </location>
</feature>
<feature type="region of interest" description="Disordered" evidence="6">
    <location>
        <begin position="576"/>
        <end position="615"/>
    </location>
</feature>